<dbReference type="EC" id="3.4.19.13" evidence="11"/>
<dbReference type="GO" id="GO:0103068">
    <property type="term" value="F:leukotriene C4 gamma-glutamyl transferase activity"/>
    <property type="evidence" value="ECO:0007669"/>
    <property type="project" value="UniProtKB-EC"/>
</dbReference>
<keyword evidence="13" id="KW-0732">Signal</keyword>
<sequence>MTIRTLFALFAAFSLCACPPKEPLASTASPVAGQSQTGLVTAADPRAAEAGMDMLRMGGNATDAAIATMLALTVVEPQSSGIGGGGFLLLGTPDGSVTTYDGRETAPSAAGPDWFLGSDGKPIGYREVVLTGKSVGVPGNIALAAKAHAERGRLPWKTLFQPAIALARDGFRINPRLYMSLDAYRERAGNSAFGRNLYFEADGSPKPVGTLIVNPELAGTFEAMAEMGAQAFYTGARAETLAETVAAATPGEARMSAADVAAYRAKERETVCGSYRGYRICGMGPPSSGGIAVLAMLGQLERFDLAAMGPDSLTFWQLFVDSKRLAYADRELYTGDGDFVSVPVAGLVEPDYLAARSLLLQPGRALASAEPGSPRGAPAPAGDGDEPPENGTSHFVAVDGEGNMASWTSTIEGAFGSGLMTGGFFLNNELTDFSFSPEADGLPVANRVESGKRPRSSMAPTIIYAPDGEPFMLVGAAGGATIPVQVARSIIGVIDFGLPLEDALGLPLVTTFRETVIVEEGSSLEPRMAELSAMGFSNVRSATPPFRAVGAIRTPDGWVGAYDPRLKGVLAIPD</sequence>
<dbReference type="Gene3D" id="3.60.20.40">
    <property type="match status" value="1"/>
</dbReference>
<evidence type="ECO:0000256" key="3">
    <source>
        <dbReference type="ARBA" id="ARBA00009381"/>
    </source>
</evidence>
<dbReference type="SUPFAM" id="SSF56235">
    <property type="entry name" value="N-terminal nucleophile aminohydrolases (Ntn hydrolases)"/>
    <property type="match status" value="1"/>
</dbReference>
<dbReference type="PANTHER" id="PTHR43199:SF1">
    <property type="entry name" value="GLUTATHIONE HYDROLASE PROENZYME"/>
    <property type="match status" value="1"/>
</dbReference>
<evidence type="ECO:0000313" key="15">
    <source>
        <dbReference type="Proteomes" id="UP000092698"/>
    </source>
</evidence>
<evidence type="ECO:0000313" key="14">
    <source>
        <dbReference type="EMBL" id="ANU06791.1"/>
    </source>
</evidence>
<keyword evidence="5 11" id="KW-0378">Hydrolase</keyword>
<keyword evidence="6 11" id="KW-0865">Zymogen</keyword>
<dbReference type="PANTHER" id="PTHR43199">
    <property type="entry name" value="GLUTATHIONE HYDROLASE"/>
    <property type="match status" value="1"/>
</dbReference>
<dbReference type="RefSeq" id="WP_067785513.1">
    <property type="nucleotide sequence ID" value="NZ_CP016545.1"/>
</dbReference>
<dbReference type="InterPro" id="IPR043138">
    <property type="entry name" value="GGT_lsub"/>
</dbReference>
<dbReference type="GO" id="GO:0006751">
    <property type="term" value="P:glutathione catabolic process"/>
    <property type="evidence" value="ECO:0007669"/>
    <property type="project" value="UniProtKB-UniRule"/>
</dbReference>
<dbReference type="OrthoDB" id="9781342at2"/>
<evidence type="ECO:0000256" key="1">
    <source>
        <dbReference type="ARBA" id="ARBA00001049"/>
    </source>
</evidence>
<comment type="similarity">
    <text evidence="3 11">Belongs to the gamma-glutamyltransferase family.</text>
</comment>
<dbReference type="PRINTS" id="PR01210">
    <property type="entry name" value="GGTRANSPTASE"/>
</dbReference>
<dbReference type="InterPro" id="IPR051792">
    <property type="entry name" value="GGT_bact"/>
</dbReference>
<gene>
    <name evidence="14" type="primary">ggt</name>
    <name evidence="14" type="ORF">A6F65_00466</name>
</gene>
<dbReference type="InterPro" id="IPR029055">
    <property type="entry name" value="Ntn_hydrolases_N"/>
</dbReference>
<comment type="pathway">
    <text evidence="11">Sulfur metabolism; glutathione metabolism.</text>
</comment>
<organism evidence="14 15">
    <name type="scientific">Paraurantiacibacter namhicola</name>
    <dbReference type="NCBI Taxonomy" id="645517"/>
    <lineage>
        <taxon>Bacteria</taxon>
        <taxon>Pseudomonadati</taxon>
        <taxon>Pseudomonadota</taxon>
        <taxon>Alphaproteobacteria</taxon>
        <taxon>Sphingomonadales</taxon>
        <taxon>Erythrobacteraceae</taxon>
        <taxon>Paraurantiacibacter</taxon>
    </lineage>
</organism>
<dbReference type="NCBIfam" id="TIGR00066">
    <property type="entry name" value="g_glut_trans"/>
    <property type="match status" value="1"/>
</dbReference>
<proteinExistence type="inferred from homology"/>
<feature type="signal peptide" evidence="13">
    <location>
        <begin position="1"/>
        <end position="17"/>
    </location>
</feature>
<evidence type="ECO:0000256" key="2">
    <source>
        <dbReference type="ARBA" id="ARBA00001089"/>
    </source>
</evidence>
<feature type="compositionally biased region" description="Low complexity" evidence="12">
    <location>
        <begin position="367"/>
        <end position="382"/>
    </location>
</feature>
<feature type="chain" id="PRO_5008884297" description="Glutathione hydrolase proenzyme" evidence="13">
    <location>
        <begin position="18"/>
        <end position="574"/>
    </location>
</feature>
<keyword evidence="11" id="KW-0317">Glutathione biosynthesis</keyword>
<evidence type="ECO:0000256" key="9">
    <source>
        <dbReference type="PIRSR" id="PIRSR600101-1"/>
    </source>
</evidence>
<dbReference type="GO" id="GO:0036374">
    <property type="term" value="F:glutathione hydrolase activity"/>
    <property type="evidence" value="ECO:0007669"/>
    <property type="project" value="UniProtKB-UniRule"/>
</dbReference>
<evidence type="ECO:0000256" key="4">
    <source>
        <dbReference type="ARBA" id="ARBA00022679"/>
    </source>
</evidence>
<evidence type="ECO:0000256" key="12">
    <source>
        <dbReference type="SAM" id="MobiDB-lite"/>
    </source>
</evidence>
<evidence type="ECO:0000256" key="10">
    <source>
        <dbReference type="PIRSR" id="PIRSR600101-2"/>
    </source>
</evidence>
<dbReference type="PROSITE" id="PS51257">
    <property type="entry name" value="PROKAR_LIPOPROTEIN"/>
    <property type="match status" value="1"/>
</dbReference>
<feature type="active site" description="Nucleophile" evidence="9">
    <location>
        <position position="392"/>
    </location>
</feature>
<dbReference type="Proteomes" id="UP000092698">
    <property type="component" value="Chromosome"/>
</dbReference>
<feature type="binding site" evidence="10">
    <location>
        <begin position="456"/>
        <end position="457"/>
    </location>
    <ligand>
        <name>L-glutamate</name>
        <dbReference type="ChEBI" id="CHEBI:29985"/>
    </ligand>
</feature>
<dbReference type="KEGG" id="anh:A6F65_00466"/>
<feature type="binding site" evidence="10">
    <location>
        <position position="479"/>
    </location>
    <ligand>
        <name>L-glutamate</name>
        <dbReference type="ChEBI" id="CHEBI:29985"/>
    </ligand>
</feature>
<name>A0A1C7D634_9SPHN</name>
<dbReference type="InterPro" id="IPR000101">
    <property type="entry name" value="GGT_peptidase"/>
</dbReference>
<dbReference type="Gene3D" id="1.10.246.130">
    <property type="match status" value="1"/>
</dbReference>
<dbReference type="UniPathway" id="UPA00204"/>
<evidence type="ECO:0000256" key="11">
    <source>
        <dbReference type="RuleBase" id="RU368036"/>
    </source>
</evidence>
<dbReference type="PATRIC" id="fig|645517.4.peg.466"/>
<dbReference type="Pfam" id="PF01019">
    <property type="entry name" value="G_glu_transpept"/>
    <property type="match status" value="1"/>
</dbReference>
<evidence type="ECO:0000256" key="8">
    <source>
        <dbReference type="ARBA" id="ARBA00047417"/>
    </source>
</evidence>
<keyword evidence="4 11" id="KW-0808">Transferase</keyword>
<accession>A0A1C7D634</accession>
<evidence type="ECO:0000256" key="13">
    <source>
        <dbReference type="SAM" id="SignalP"/>
    </source>
</evidence>
<comment type="catalytic activity">
    <reaction evidence="8 11">
        <text>an N-terminal (5-L-glutamyl)-[peptide] + an alpha-amino acid = 5-L-glutamyl amino acid + an N-terminal L-alpha-aminoacyl-[peptide]</text>
        <dbReference type="Rhea" id="RHEA:23904"/>
        <dbReference type="Rhea" id="RHEA-COMP:9780"/>
        <dbReference type="Rhea" id="RHEA-COMP:9795"/>
        <dbReference type="ChEBI" id="CHEBI:77644"/>
        <dbReference type="ChEBI" id="CHEBI:78597"/>
        <dbReference type="ChEBI" id="CHEBI:78599"/>
        <dbReference type="ChEBI" id="CHEBI:78608"/>
        <dbReference type="EC" id="2.3.2.2"/>
    </reaction>
</comment>
<keyword evidence="7 11" id="KW-0012">Acyltransferase</keyword>
<feature type="binding site" evidence="10">
    <location>
        <position position="103"/>
    </location>
    <ligand>
        <name>L-glutamate</name>
        <dbReference type="ChEBI" id="CHEBI:29985"/>
    </ligand>
</feature>
<feature type="binding site" evidence="10">
    <location>
        <position position="432"/>
    </location>
    <ligand>
        <name>L-glutamate</name>
        <dbReference type="ChEBI" id="CHEBI:29985"/>
    </ligand>
</feature>
<dbReference type="GO" id="GO:0006750">
    <property type="term" value="P:glutathione biosynthetic process"/>
    <property type="evidence" value="ECO:0007669"/>
    <property type="project" value="UniProtKB-KW"/>
</dbReference>
<dbReference type="InterPro" id="IPR043137">
    <property type="entry name" value="GGT_ssub_C"/>
</dbReference>
<feature type="region of interest" description="Disordered" evidence="12">
    <location>
        <begin position="365"/>
        <end position="393"/>
    </location>
</feature>
<keyword evidence="15" id="KW-1185">Reference proteome</keyword>
<reference evidence="14 15" key="1">
    <citation type="submission" date="2016-07" db="EMBL/GenBank/DDBJ databases">
        <title>Complete genome sequence of Altererythrobacter namhicola JCM 16345T, containing esterase-encoding genes.</title>
        <authorList>
            <person name="Cheng H."/>
            <person name="Wu Y.-H."/>
            <person name="Jian S.-L."/>
            <person name="Huo Y.-Y."/>
            <person name="Wang C.-S."/>
            <person name="Xu X.-W."/>
        </authorList>
    </citation>
    <scope>NUCLEOTIDE SEQUENCE [LARGE SCALE GENOMIC DNA]</scope>
    <source>
        <strain evidence="14 15">JCM 16345</strain>
    </source>
</reference>
<evidence type="ECO:0000256" key="7">
    <source>
        <dbReference type="ARBA" id="ARBA00023315"/>
    </source>
</evidence>
<dbReference type="EMBL" id="CP016545">
    <property type="protein sequence ID" value="ANU06791.1"/>
    <property type="molecule type" value="Genomic_DNA"/>
</dbReference>
<dbReference type="STRING" id="645517.A6F65_00466"/>
<comment type="catalytic activity">
    <reaction evidence="2 11">
        <text>glutathione + H2O = L-cysteinylglycine + L-glutamate</text>
        <dbReference type="Rhea" id="RHEA:28807"/>
        <dbReference type="ChEBI" id="CHEBI:15377"/>
        <dbReference type="ChEBI" id="CHEBI:29985"/>
        <dbReference type="ChEBI" id="CHEBI:57925"/>
        <dbReference type="ChEBI" id="CHEBI:61694"/>
        <dbReference type="EC" id="3.4.19.13"/>
    </reaction>
</comment>
<comment type="subunit">
    <text evidence="11">This enzyme consists of two polypeptide chains, which are synthesized in precursor form from a single polypeptide.</text>
</comment>
<dbReference type="EC" id="2.3.2.2" evidence="11"/>
<comment type="PTM">
    <text evidence="11">Cleaved by autocatalysis into a large and a small subunit.</text>
</comment>
<dbReference type="AlphaFoldDB" id="A0A1C7D634"/>
<protein>
    <recommendedName>
        <fullName evidence="11">Glutathione hydrolase proenzyme</fullName>
        <ecNumber evidence="11">2.3.2.2</ecNumber>
        <ecNumber evidence="11">3.4.19.13</ecNumber>
    </recommendedName>
    <component>
        <recommendedName>
            <fullName evidence="11">Glutathione hydrolase large chain</fullName>
        </recommendedName>
    </component>
    <component>
        <recommendedName>
            <fullName evidence="11">Glutathione hydrolase small chain</fullName>
        </recommendedName>
    </component>
</protein>
<evidence type="ECO:0000256" key="6">
    <source>
        <dbReference type="ARBA" id="ARBA00023145"/>
    </source>
</evidence>
<evidence type="ECO:0000256" key="5">
    <source>
        <dbReference type="ARBA" id="ARBA00022801"/>
    </source>
</evidence>
<comment type="catalytic activity">
    <reaction evidence="1 11">
        <text>an S-substituted glutathione + H2O = an S-substituted L-cysteinylglycine + L-glutamate</text>
        <dbReference type="Rhea" id="RHEA:59468"/>
        <dbReference type="ChEBI" id="CHEBI:15377"/>
        <dbReference type="ChEBI" id="CHEBI:29985"/>
        <dbReference type="ChEBI" id="CHEBI:90779"/>
        <dbReference type="ChEBI" id="CHEBI:143103"/>
        <dbReference type="EC" id="3.4.19.13"/>
    </reaction>
</comment>